<reference evidence="1" key="2">
    <citation type="submission" date="2016-06" db="EMBL/GenBank/DDBJ databases">
        <title>The genome of a short-lived fish provides insights into sex chromosome evolution and the genetic control of aging.</title>
        <authorList>
            <person name="Reichwald K."/>
            <person name="Felder M."/>
            <person name="Petzold A."/>
            <person name="Koch P."/>
            <person name="Groth M."/>
            <person name="Platzer M."/>
        </authorList>
    </citation>
    <scope>NUCLEOTIDE SEQUENCE</scope>
    <source>
        <tissue evidence="1">Brain</tissue>
    </source>
</reference>
<accession>A0A1A8ADW3</accession>
<gene>
    <name evidence="1" type="primary">Nfu_g_1_004458</name>
</gene>
<dbReference type="EMBL" id="HADY01014408">
    <property type="protein sequence ID" value="SBP52893.1"/>
    <property type="molecule type" value="Transcribed_RNA"/>
</dbReference>
<proteinExistence type="predicted"/>
<name>A0A1A8ADW3_NOTFU</name>
<evidence type="ECO:0000313" key="1">
    <source>
        <dbReference type="EMBL" id="SBP52893.1"/>
    </source>
</evidence>
<reference evidence="1" key="1">
    <citation type="submission" date="2016-05" db="EMBL/GenBank/DDBJ databases">
        <authorList>
            <person name="Lavstsen T."/>
            <person name="Jespersen J.S."/>
        </authorList>
    </citation>
    <scope>NUCLEOTIDE SEQUENCE</scope>
    <source>
        <tissue evidence="1">Brain</tissue>
    </source>
</reference>
<organism evidence="1">
    <name type="scientific">Nothobranchius furzeri</name>
    <name type="common">Turquoise killifish</name>
    <dbReference type="NCBI Taxonomy" id="105023"/>
    <lineage>
        <taxon>Eukaryota</taxon>
        <taxon>Metazoa</taxon>
        <taxon>Chordata</taxon>
        <taxon>Craniata</taxon>
        <taxon>Vertebrata</taxon>
        <taxon>Euteleostomi</taxon>
        <taxon>Actinopterygii</taxon>
        <taxon>Neopterygii</taxon>
        <taxon>Teleostei</taxon>
        <taxon>Neoteleostei</taxon>
        <taxon>Acanthomorphata</taxon>
        <taxon>Ovalentaria</taxon>
        <taxon>Atherinomorphae</taxon>
        <taxon>Cyprinodontiformes</taxon>
        <taxon>Nothobranchiidae</taxon>
        <taxon>Nothobranchius</taxon>
    </lineage>
</organism>
<protein>
    <recommendedName>
        <fullName evidence="2">Kisspeptin 2</fullName>
    </recommendedName>
</protein>
<dbReference type="AlphaFoldDB" id="A0A1A8ADW3"/>
<evidence type="ECO:0008006" key="2">
    <source>
        <dbReference type="Google" id="ProtNLM"/>
    </source>
</evidence>
<sequence length="157" mass="17589">MVRRPPCWYMLESGLTPLVKMQLVALVVVCVLVVGEDGGTTGLDFALVVVCVLVVGEDGGTTGLDFALKTPAPGEVPAAFRRRNAGDLEDDPSLCFSLRENEDQRQLLCNDRRSKFNYNPFGLRFGKRYPYRRALRRARTNRLLPLSVFSRELEVPT</sequence>